<gene>
    <name evidence="12" type="ORF">EM6_1013</name>
</gene>
<evidence type="ECO:0000256" key="4">
    <source>
        <dbReference type="ARBA" id="ARBA00022692"/>
    </source>
</evidence>
<feature type="domain" description="TonB-dependent receptor plug" evidence="10">
    <location>
        <begin position="81"/>
        <end position="157"/>
    </location>
</feature>
<organism evidence="12 13">
    <name type="scientific">Asticcacaulis excentricus</name>
    <dbReference type="NCBI Taxonomy" id="78587"/>
    <lineage>
        <taxon>Bacteria</taxon>
        <taxon>Pseudomonadati</taxon>
        <taxon>Pseudomonadota</taxon>
        <taxon>Alphaproteobacteria</taxon>
        <taxon>Caulobacterales</taxon>
        <taxon>Caulobacteraceae</taxon>
        <taxon>Asticcacaulis</taxon>
    </lineage>
</organism>
<sequence length="707" mass="78190">MGGSMKRGLVYGAAAAGLLAGLALATAVQAQEATQTAQAAPATAEKDAKPGEAIEEITVTASKSAGTRIDRRVYDIKTDPQATTGQLSDVLSKVPSVTVTPDDKVLLRGDSGVTIWVDGKPPAEGKQVLRMLPASEIERIEVITNPSAQYAAATSKGIINIITKKPRGKVVRRGSASLWAHSRDRYGATLSYDDGKGPWSWGLNLSANGGPTKNRSFTTRDYINAQGQVTGRLREEGINIGDNEWRNVGLRGGYKLGPRSSLKLKVRQSEASWTGNNLTAYDDSAEGMTRERAYEPWFLRLWAYELNYTFADDKGERLTVEVSDELNHTRDSTLYAYMGASTGTNRVSDIQRDHGQEIKADYEKPLGGNKLLSAGFDWQRQRLRMARSLDSDMPGLIDYDSRFAGRETTAAAYVTLQWPLSGKWTAMPGLRVEDRRRDIAGRRGGETEWFPSLHLSRAWGEDGKIRLSYSRRLDPINLGQYDPQILRGSLTWAQSGNPDLALVLVNSLEASYDWEHKDSLWGASLFMREASNAIENVNTLIDGEVILSRPVNRGQTQYAGFDVNWRFPVKRLPGKGRWSQSGSASFTRNRSEAIEAGGPREATFWMVKPMLQYDGPKRAGLSGDQYQFSATVMQNRGLQSRSGVNWSTEISWSHPLNKKLTLVATGTNLLGPQSNESRTVTARYRTQAEQFYYGRAVKLALNYKFGN</sequence>
<dbReference type="PROSITE" id="PS52016">
    <property type="entry name" value="TONB_DEPENDENT_REC_3"/>
    <property type="match status" value="1"/>
</dbReference>
<dbReference type="GO" id="GO:0009279">
    <property type="term" value="C:cell outer membrane"/>
    <property type="evidence" value="ECO:0007669"/>
    <property type="project" value="UniProtKB-SubCell"/>
</dbReference>
<accession>A0A3G9G7Z8</accession>
<dbReference type="SUPFAM" id="SSF56935">
    <property type="entry name" value="Porins"/>
    <property type="match status" value="1"/>
</dbReference>
<feature type="chain" id="PRO_5018184837" evidence="9">
    <location>
        <begin position="31"/>
        <end position="707"/>
    </location>
</feature>
<evidence type="ECO:0000256" key="5">
    <source>
        <dbReference type="ARBA" id="ARBA00022729"/>
    </source>
</evidence>
<dbReference type="InterPro" id="IPR039426">
    <property type="entry name" value="TonB-dep_rcpt-like"/>
</dbReference>
<keyword evidence="4 8" id="KW-0812">Transmembrane</keyword>
<reference evidence="13" key="2">
    <citation type="journal article" date="2017" name="Plant Physiol. Biochem.">
        <title>Differential oxidative and antioxidative response of duckweed Lemna minor toward plant growth promoting/inhibiting bacteria.</title>
        <authorList>
            <person name="Ishizawa H."/>
            <person name="Kuroda M."/>
            <person name="Morikawa M."/>
            <person name="Ike M."/>
        </authorList>
    </citation>
    <scope>NUCLEOTIDE SEQUENCE [LARGE SCALE GENOMIC DNA]</scope>
    <source>
        <strain evidence="13">M6</strain>
    </source>
</reference>
<keyword evidence="7 8" id="KW-0998">Cell outer membrane</keyword>
<evidence type="ECO:0000256" key="7">
    <source>
        <dbReference type="ARBA" id="ARBA00023237"/>
    </source>
</evidence>
<dbReference type="InterPro" id="IPR036942">
    <property type="entry name" value="Beta-barrel_TonB_sf"/>
</dbReference>
<evidence type="ECO:0000313" key="12">
    <source>
        <dbReference type="EMBL" id="BBF80429.1"/>
    </source>
</evidence>
<name>A0A3G9G7Z8_9CAUL</name>
<dbReference type="Pfam" id="PF14905">
    <property type="entry name" value="OMP_b-brl_3"/>
    <property type="match status" value="1"/>
</dbReference>
<comment type="subcellular location">
    <subcellularLocation>
        <location evidence="1 8">Cell outer membrane</location>
        <topology evidence="1 8">Multi-pass membrane protein</topology>
    </subcellularLocation>
</comment>
<evidence type="ECO:0000313" key="13">
    <source>
        <dbReference type="Proteomes" id="UP000278756"/>
    </source>
</evidence>
<evidence type="ECO:0000256" key="3">
    <source>
        <dbReference type="ARBA" id="ARBA00022452"/>
    </source>
</evidence>
<evidence type="ECO:0000259" key="11">
    <source>
        <dbReference type="Pfam" id="PF14905"/>
    </source>
</evidence>
<dbReference type="Pfam" id="PF07715">
    <property type="entry name" value="Plug"/>
    <property type="match status" value="1"/>
</dbReference>
<keyword evidence="6 8" id="KW-0472">Membrane</keyword>
<keyword evidence="3 8" id="KW-1134">Transmembrane beta strand</keyword>
<evidence type="ECO:0000256" key="8">
    <source>
        <dbReference type="PROSITE-ProRule" id="PRU01360"/>
    </source>
</evidence>
<comment type="similarity">
    <text evidence="8">Belongs to the TonB-dependent receptor family.</text>
</comment>
<dbReference type="GO" id="GO:0015344">
    <property type="term" value="F:siderophore uptake transmembrane transporter activity"/>
    <property type="evidence" value="ECO:0007669"/>
    <property type="project" value="TreeGrafter"/>
</dbReference>
<dbReference type="Proteomes" id="UP000278756">
    <property type="component" value="Chromosome 1"/>
</dbReference>
<feature type="domain" description="Outer membrane protein beta-barrel" evidence="11">
    <location>
        <begin position="312"/>
        <end position="703"/>
    </location>
</feature>
<dbReference type="PANTHER" id="PTHR30069">
    <property type="entry name" value="TONB-DEPENDENT OUTER MEMBRANE RECEPTOR"/>
    <property type="match status" value="1"/>
</dbReference>
<dbReference type="InterPro" id="IPR012910">
    <property type="entry name" value="Plug_dom"/>
</dbReference>
<keyword evidence="12" id="KW-0675">Receptor</keyword>
<proteinExistence type="inferred from homology"/>
<dbReference type="EMBL" id="AP018827">
    <property type="protein sequence ID" value="BBF80429.1"/>
    <property type="molecule type" value="Genomic_DNA"/>
</dbReference>
<dbReference type="Gene3D" id="2.170.130.10">
    <property type="entry name" value="TonB-dependent receptor, plug domain"/>
    <property type="match status" value="1"/>
</dbReference>
<evidence type="ECO:0000256" key="9">
    <source>
        <dbReference type="SAM" id="SignalP"/>
    </source>
</evidence>
<feature type="signal peptide" evidence="9">
    <location>
        <begin position="1"/>
        <end position="30"/>
    </location>
</feature>
<dbReference type="InterPro" id="IPR041700">
    <property type="entry name" value="OMP_b-brl_3"/>
</dbReference>
<dbReference type="Gene3D" id="2.40.170.20">
    <property type="entry name" value="TonB-dependent receptor, beta-barrel domain"/>
    <property type="match status" value="1"/>
</dbReference>
<evidence type="ECO:0000256" key="2">
    <source>
        <dbReference type="ARBA" id="ARBA00022448"/>
    </source>
</evidence>
<protein>
    <submittedName>
        <fullName evidence="12">Putative TonB-dependent receptor</fullName>
    </submittedName>
</protein>
<evidence type="ECO:0000259" key="10">
    <source>
        <dbReference type="Pfam" id="PF07715"/>
    </source>
</evidence>
<keyword evidence="2 8" id="KW-0813">Transport</keyword>
<keyword evidence="5 9" id="KW-0732">Signal</keyword>
<dbReference type="PANTHER" id="PTHR30069:SF29">
    <property type="entry name" value="HEMOGLOBIN AND HEMOGLOBIN-HAPTOGLOBIN-BINDING PROTEIN 1-RELATED"/>
    <property type="match status" value="1"/>
</dbReference>
<reference evidence="13" key="1">
    <citation type="journal article" date="2017" name="Biotechnol. Biofuels">
        <title>Evaluation of environmental bacterial communities as a factor affecting the growth of duckweed Lemna minor.</title>
        <authorList>
            <person name="Ishizawa H."/>
            <person name="Kuroda M."/>
            <person name="Morikawa M."/>
            <person name="Ike M."/>
        </authorList>
    </citation>
    <scope>NUCLEOTIDE SEQUENCE [LARGE SCALE GENOMIC DNA]</scope>
    <source>
        <strain evidence="13">M6</strain>
    </source>
</reference>
<dbReference type="AlphaFoldDB" id="A0A3G9G7Z8"/>
<dbReference type="GO" id="GO:0044718">
    <property type="term" value="P:siderophore transmembrane transport"/>
    <property type="evidence" value="ECO:0007669"/>
    <property type="project" value="TreeGrafter"/>
</dbReference>
<dbReference type="InterPro" id="IPR037066">
    <property type="entry name" value="Plug_dom_sf"/>
</dbReference>
<evidence type="ECO:0000256" key="6">
    <source>
        <dbReference type="ARBA" id="ARBA00023136"/>
    </source>
</evidence>
<evidence type="ECO:0000256" key="1">
    <source>
        <dbReference type="ARBA" id="ARBA00004571"/>
    </source>
</evidence>